<proteinExistence type="predicted"/>
<evidence type="ECO:0000313" key="2">
    <source>
        <dbReference type="Proteomes" id="UP000887013"/>
    </source>
</evidence>
<name>A0A8X6R4J5_NEPPI</name>
<gene>
    <name evidence="1" type="ORF">NPIL_656601</name>
</gene>
<keyword evidence="2" id="KW-1185">Reference proteome</keyword>
<accession>A0A8X6R4J5</accession>
<sequence length="100" mass="11455">MFERKPQKRNNFEADSILGKPVGVCDVEAPELPDGCSVYSCVVLADGSHEFLISGVRSYLNEISRCAPFYFSLHLTILSSKRGDFYYKQNEKHERVFLFI</sequence>
<dbReference type="Proteomes" id="UP000887013">
    <property type="component" value="Unassembled WGS sequence"/>
</dbReference>
<dbReference type="AlphaFoldDB" id="A0A8X6R4J5"/>
<protein>
    <submittedName>
        <fullName evidence="1">Uncharacterized protein</fullName>
    </submittedName>
</protein>
<organism evidence="1 2">
    <name type="scientific">Nephila pilipes</name>
    <name type="common">Giant wood spider</name>
    <name type="synonym">Nephila maculata</name>
    <dbReference type="NCBI Taxonomy" id="299642"/>
    <lineage>
        <taxon>Eukaryota</taxon>
        <taxon>Metazoa</taxon>
        <taxon>Ecdysozoa</taxon>
        <taxon>Arthropoda</taxon>
        <taxon>Chelicerata</taxon>
        <taxon>Arachnida</taxon>
        <taxon>Araneae</taxon>
        <taxon>Araneomorphae</taxon>
        <taxon>Entelegynae</taxon>
        <taxon>Araneoidea</taxon>
        <taxon>Nephilidae</taxon>
        <taxon>Nephila</taxon>
    </lineage>
</organism>
<comment type="caution">
    <text evidence="1">The sequence shown here is derived from an EMBL/GenBank/DDBJ whole genome shotgun (WGS) entry which is preliminary data.</text>
</comment>
<reference evidence="1" key="1">
    <citation type="submission" date="2020-08" db="EMBL/GenBank/DDBJ databases">
        <title>Multicomponent nature underlies the extraordinary mechanical properties of spider dragline silk.</title>
        <authorList>
            <person name="Kono N."/>
            <person name="Nakamura H."/>
            <person name="Mori M."/>
            <person name="Yoshida Y."/>
            <person name="Ohtoshi R."/>
            <person name="Malay A.D."/>
            <person name="Moran D.A.P."/>
            <person name="Tomita M."/>
            <person name="Numata K."/>
            <person name="Arakawa K."/>
        </authorList>
    </citation>
    <scope>NUCLEOTIDE SEQUENCE</scope>
</reference>
<evidence type="ECO:0000313" key="1">
    <source>
        <dbReference type="EMBL" id="GFU46572.1"/>
    </source>
</evidence>
<dbReference type="EMBL" id="BMAW01086240">
    <property type="protein sequence ID" value="GFU46572.1"/>
    <property type="molecule type" value="Genomic_DNA"/>
</dbReference>